<evidence type="ECO:0000256" key="9">
    <source>
        <dbReference type="ARBA" id="ARBA00038162"/>
    </source>
</evidence>
<comment type="subcellular location">
    <subcellularLocation>
        <location evidence="2">Cytoplasm</location>
    </subcellularLocation>
</comment>
<organism evidence="15 16">
    <name type="scientific">Puccinia striiformis</name>
    <dbReference type="NCBI Taxonomy" id="27350"/>
    <lineage>
        <taxon>Eukaryota</taxon>
        <taxon>Fungi</taxon>
        <taxon>Dikarya</taxon>
        <taxon>Basidiomycota</taxon>
        <taxon>Pucciniomycotina</taxon>
        <taxon>Pucciniomycetes</taxon>
        <taxon>Pucciniales</taxon>
        <taxon>Pucciniaceae</taxon>
        <taxon>Puccinia</taxon>
    </lineage>
</organism>
<dbReference type="VEuPathDB" id="FungiDB:PSHT_03628"/>
<evidence type="ECO:0000313" key="15">
    <source>
        <dbReference type="EMBL" id="POW20379.1"/>
    </source>
</evidence>
<keyword evidence="8" id="KW-0464">Manganese</keyword>
<keyword evidence="3" id="KW-0963">Cytoplasm</keyword>
<evidence type="ECO:0000313" key="16">
    <source>
        <dbReference type="Proteomes" id="UP000238274"/>
    </source>
</evidence>
<keyword evidence="5" id="KW-0479">Metal-binding</keyword>
<dbReference type="SUPFAM" id="SSF53448">
    <property type="entry name" value="Nucleotide-diphospho-sugar transferases"/>
    <property type="match status" value="1"/>
</dbReference>
<reference evidence="16" key="2">
    <citation type="journal article" date="2018" name="BMC Genomics">
        <title>Genomic insights into host adaptation between the wheat stripe rust pathogen (Puccinia striiformis f. sp. tritici) and the barley stripe rust pathogen (Puccinia striiformis f. sp. hordei).</title>
        <authorList>
            <person name="Xia C."/>
            <person name="Wang M."/>
            <person name="Yin C."/>
            <person name="Cornejo O.E."/>
            <person name="Hulbert S.H."/>
            <person name="Chen X."/>
        </authorList>
    </citation>
    <scope>NUCLEOTIDE SEQUENCE [LARGE SCALE GENOMIC DNA]</scope>
    <source>
        <strain evidence="16">93TX-2</strain>
    </source>
</reference>
<dbReference type="Gene3D" id="3.90.550.10">
    <property type="entry name" value="Spore Coat Polysaccharide Biosynthesis Protein SpsA, Chain A"/>
    <property type="match status" value="1"/>
</dbReference>
<evidence type="ECO:0000256" key="2">
    <source>
        <dbReference type="ARBA" id="ARBA00004496"/>
    </source>
</evidence>
<feature type="compositionally biased region" description="Polar residues" evidence="14">
    <location>
        <begin position="708"/>
        <end position="734"/>
    </location>
</feature>
<dbReference type="GO" id="GO:0008466">
    <property type="term" value="F:glycogenin glucosyltransferase activity"/>
    <property type="evidence" value="ECO:0007669"/>
    <property type="project" value="UniProtKB-EC"/>
</dbReference>
<dbReference type="EMBL" id="PKSM01000034">
    <property type="protein sequence ID" value="POW20379.1"/>
    <property type="molecule type" value="Genomic_DNA"/>
</dbReference>
<dbReference type="Pfam" id="PF01501">
    <property type="entry name" value="Glyco_transf_8"/>
    <property type="match status" value="1"/>
</dbReference>
<evidence type="ECO:0000256" key="1">
    <source>
        <dbReference type="ARBA" id="ARBA00001936"/>
    </source>
</evidence>
<sequence>MASWAFVTLLTSDSYLPGALVTASSIKESEKELTRKYDLVCLVTLDSVSVQSIKALRQVYDLVISVEEIRSGHAEHELKLLGMCFHTNYSFSIGPVLPSWPEISDINMSSSSRSTGRQDLSSTITKIHIWRLTQYEKVIYLDSDTLLLKSISHLFELAPPFSACADIGWPDCFNSGLMVISPSNETFGKIFQHFLSHGSWDGGDQGLLNDYFAQSSGEMSPTGSEGQSSGWNRLSFVYNVTPSAYYTYAPAYKRYGDKISMIHFIGSDKPWHLINRRRYKNAYAPNQQSDSLNAIDYDSLVDRWLDVYEKAVGPIEPVEWTFLQPEFNFPKYASEWDSAQPSAYQPPTLDELKETFSRRQASISSQSYNLNASNKEGGYMTLPFLDLSRMARDYILSKQSQDTAASRSTQDSNYGSSDLNQPQGTRDHQVWDPSTSAPPTSGGYQMNQPITKHYEAVWDKSFREQSASFFQPPPINHLIPQVTHQDYSQFSSAPEPNDVKAVFPWENDGRHHAGRVFPHEENRTLQDHNDSEANASKNNQTSLTQMYRNAWDDDPMIGRWAKARSISGSNRNSNPGPTRSKETKAALVQTPRLEMKGFGFDRPEMGGRRGSRGAQDVGRIPTFDNNSHHQHHRSSRSITFASSSYRPRRDSEGSSQDADEEDVGEDEDQDQGSDTRALTEETSSEITITTPIGTPPKPSDQLPASKVEANSKNPELNKTGSSLAPASRLPTNRSMIIGVPVQMLRTSSSSSNTSARSWESDNPNHLARRAARLAG</sequence>
<keyword evidence="4" id="KW-0808">Transferase</keyword>
<dbReference type="InterPro" id="IPR050587">
    <property type="entry name" value="GNT1/Glycosyltrans_8"/>
</dbReference>
<feature type="compositionally biased region" description="Low complexity" evidence="14">
    <location>
        <begin position="636"/>
        <end position="645"/>
    </location>
</feature>
<comment type="catalytic activity">
    <reaction evidence="11">
        <text>[1,4-alpha-D-glucosyl](n)-L-tyrosyl-[glycogenin] + UDP-alpha-D-glucose = [1,4-alpha-D-glucosyl](n+1)-L-tyrosyl-[glycogenin] + UDP + H(+)</text>
        <dbReference type="Rhea" id="RHEA:56560"/>
        <dbReference type="Rhea" id="RHEA-COMP:14606"/>
        <dbReference type="Rhea" id="RHEA-COMP:14607"/>
        <dbReference type="ChEBI" id="CHEBI:15378"/>
        <dbReference type="ChEBI" id="CHEBI:58223"/>
        <dbReference type="ChEBI" id="CHEBI:58885"/>
        <dbReference type="ChEBI" id="CHEBI:140574"/>
        <dbReference type="EC" id="2.4.1.186"/>
    </reaction>
</comment>
<dbReference type="GO" id="GO:0005737">
    <property type="term" value="C:cytoplasm"/>
    <property type="evidence" value="ECO:0007669"/>
    <property type="project" value="UniProtKB-SubCell"/>
</dbReference>
<comment type="cofactor">
    <cofactor evidence="1">
        <name>Mn(2+)</name>
        <dbReference type="ChEBI" id="CHEBI:29035"/>
    </cofactor>
</comment>
<comment type="similarity">
    <text evidence="9">Belongs to the glycosyltransferase 8 family. Glycogenin subfamily.</text>
</comment>
<comment type="catalytic activity">
    <reaction evidence="12">
        <text>L-tyrosyl-[glycogenin] + UDP-alpha-D-glucose = alpha-D-glucosyl-L-tyrosyl-[glycogenin] + UDP + H(+)</text>
        <dbReference type="Rhea" id="RHEA:23360"/>
        <dbReference type="Rhea" id="RHEA-COMP:14604"/>
        <dbReference type="Rhea" id="RHEA-COMP:14605"/>
        <dbReference type="ChEBI" id="CHEBI:15378"/>
        <dbReference type="ChEBI" id="CHEBI:46858"/>
        <dbReference type="ChEBI" id="CHEBI:58223"/>
        <dbReference type="ChEBI" id="CHEBI:58885"/>
        <dbReference type="ChEBI" id="CHEBI:140573"/>
        <dbReference type="EC" id="2.4.1.186"/>
    </reaction>
</comment>
<feature type="compositionally biased region" description="Low complexity" evidence="14">
    <location>
        <begin position="680"/>
        <end position="692"/>
    </location>
</feature>
<dbReference type="Proteomes" id="UP000238274">
    <property type="component" value="Unassembled WGS sequence"/>
</dbReference>
<comment type="caution">
    <text evidence="15">The sequence shown here is derived from an EMBL/GenBank/DDBJ whole genome shotgun (WGS) entry which is preliminary data.</text>
</comment>
<keyword evidence="7" id="KW-0325">Glycoprotein</keyword>
<dbReference type="AlphaFoldDB" id="A0A2S4WF62"/>
<evidence type="ECO:0000256" key="11">
    <source>
        <dbReference type="ARBA" id="ARBA00050886"/>
    </source>
</evidence>
<evidence type="ECO:0000256" key="5">
    <source>
        <dbReference type="ARBA" id="ARBA00022723"/>
    </source>
</evidence>
<dbReference type="GO" id="GO:0046872">
    <property type="term" value="F:metal ion binding"/>
    <property type="evidence" value="ECO:0007669"/>
    <property type="project" value="UniProtKB-KW"/>
</dbReference>
<evidence type="ECO:0000256" key="7">
    <source>
        <dbReference type="ARBA" id="ARBA00023180"/>
    </source>
</evidence>
<evidence type="ECO:0000256" key="8">
    <source>
        <dbReference type="ARBA" id="ARBA00023211"/>
    </source>
</evidence>
<proteinExistence type="inferred from homology"/>
<evidence type="ECO:0000256" key="10">
    <source>
        <dbReference type="ARBA" id="ARBA00038934"/>
    </source>
</evidence>
<accession>A0A2S4WF62</accession>
<feature type="compositionally biased region" description="Polar residues" evidence="14">
    <location>
        <begin position="399"/>
        <end position="424"/>
    </location>
</feature>
<feature type="region of interest" description="Disordered" evidence="14">
    <location>
        <begin position="564"/>
        <end position="775"/>
    </location>
</feature>
<evidence type="ECO:0000256" key="3">
    <source>
        <dbReference type="ARBA" id="ARBA00022490"/>
    </source>
</evidence>
<feature type="compositionally biased region" description="Polar residues" evidence="14">
    <location>
        <begin position="566"/>
        <end position="577"/>
    </location>
</feature>
<evidence type="ECO:0000256" key="6">
    <source>
        <dbReference type="ARBA" id="ARBA00023056"/>
    </source>
</evidence>
<dbReference type="InterPro" id="IPR002495">
    <property type="entry name" value="Glyco_trans_8"/>
</dbReference>
<feature type="compositionally biased region" description="Polar residues" evidence="14">
    <location>
        <begin position="432"/>
        <end position="447"/>
    </location>
</feature>
<gene>
    <name evidence="15" type="ORF">PSHT_03628</name>
</gene>
<evidence type="ECO:0000256" key="4">
    <source>
        <dbReference type="ARBA" id="ARBA00022679"/>
    </source>
</evidence>
<feature type="compositionally biased region" description="Acidic residues" evidence="14">
    <location>
        <begin position="657"/>
        <end position="671"/>
    </location>
</feature>
<evidence type="ECO:0000256" key="14">
    <source>
        <dbReference type="SAM" id="MobiDB-lite"/>
    </source>
</evidence>
<dbReference type="InterPro" id="IPR029044">
    <property type="entry name" value="Nucleotide-diphossugar_trans"/>
</dbReference>
<feature type="compositionally biased region" description="Basic residues" evidence="14">
    <location>
        <begin position="766"/>
        <end position="775"/>
    </location>
</feature>
<dbReference type="EC" id="2.4.1.186" evidence="10"/>
<evidence type="ECO:0000256" key="12">
    <source>
        <dbReference type="ARBA" id="ARBA00052293"/>
    </source>
</evidence>
<dbReference type="CDD" id="cd02537">
    <property type="entry name" value="GT8_Glycogenin"/>
    <property type="match status" value="1"/>
</dbReference>
<name>A0A2S4WF62_9BASI</name>
<dbReference type="OrthoDB" id="2014201at2759"/>
<feature type="compositionally biased region" description="Basic and acidic residues" evidence="14">
    <location>
        <begin position="593"/>
        <end position="607"/>
    </location>
</feature>
<protein>
    <recommendedName>
        <fullName evidence="10">glycogenin glucosyltransferase</fullName>
        <ecNumber evidence="10">2.4.1.186</ecNumber>
    </recommendedName>
</protein>
<feature type="region of interest" description="Disordered" evidence="14">
    <location>
        <begin position="399"/>
        <end position="447"/>
    </location>
</feature>
<comment type="function">
    <text evidence="13">Self-glucosylating initiator of glycogen synthesis. It catalyzes the formation of a short alpha (1,4)-glucosyl chain covalently attached via a glucose 1-O-tyrosyl linkage to internal tyrosine residues and these chains act as primers for the elongation reaction catalyzed by glycogen synthase.</text>
</comment>
<keyword evidence="6" id="KW-0320">Glycogen biosynthesis</keyword>
<dbReference type="GO" id="GO:0005978">
    <property type="term" value="P:glycogen biosynthetic process"/>
    <property type="evidence" value="ECO:0007669"/>
    <property type="project" value="UniProtKB-KW"/>
</dbReference>
<feature type="compositionally biased region" description="Low complexity" evidence="14">
    <location>
        <begin position="747"/>
        <end position="757"/>
    </location>
</feature>
<reference evidence="16" key="3">
    <citation type="journal article" date="2018" name="Mol. Plant Microbe Interact.">
        <title>Genome sequence resources for the wheat stripe rust pathogen (Puccinia striiformis f. sp. tritici) and the barley stripe rust pathogen (Puccinia striiformis f. sp. hordei).</title>
        <authorList>
            <person name="Xia C."/>
            <person name="Wang M."/>
            <person name="Yin C."/>
            <person name="Cornejo O.E."/>
            <person name="Hulbert S.H."/>
            <person name="Chen X."/>
        </authorList>
    </citation>
    <scope>NUCLEOTIDE SEQUENCE [LARGE SCALE GENOMIC DNA]</scope>
    <source>
        <strain evidence="16">93TX-2</strain>
    </source>
</reference>
<reference evidence="15 16" key="1">
    <citation type="submission" date="2017-12" db="EMBL/GenBank/DDBJ databases">
        <title>Gene loss provides genomic basis for host adaptation in cereal stripe rust fungi.</title>
        <authorList>
            <person name="Xia C."/>
        </authorList>
    </citation>
    <scope>NUCLEOTIDE SEQUENCE [LARGE SCALE GENOMIC DNA]</scope>
    <source>
        <strain evidence="15 16">93TX-2</strain>
    </source>
</reference>
<dbReference type="FunFam" id="3.90.550.10:FF:000092">
    <property type="entry name" value="Glycogenin 2"/>
    <property type="match status" value="1"/>
</dbReference>
<evidence type="ECO:0000256" key="13">
    <source>
        <dbReference type="ARBA" id="ARBA00057883"/>
    </source>
</evidence>
<dbReference type="PANTHER" id="PTHR11183">
    <property type="entry name" value="GLYCOGENIN SUBFAMILY MEMBER"/>
    <property type="match status" value="1"/>
</dbReference>
<keyword evidence="16" id="KW-1185">Reference proteome</keyword>